<sequence>MMGIRGTPHASSYLSGKAQHIEVGSEFEDILSMEIPPWIINPFDVTEVENMILQEELFELSTNEEGLMMELPNFQLHYHTLQVNHDQSVFHDNINKSKHG</sequence>
<dbReference type="AlphaFoldDB" id="A0A4C1UV57"/>
<keyword evidence="2" id="KW-1185">Reference proteome</keyword>
<protein>
    <submittedName>
        <fullName evidence="1">Uncharacterized protein</fullName>
    </submittedName>
</protein>
<evidence type="ECO:0000313" key="2">
    <source>
        <dbReference type="Proteomes" id="UP000299102"/>
    </source>
</evidence>
<comment type="caution">
    <text evidence="1">The sequence shown here is derived from an EMBL/GenBank/DDBJ whole genome shotgun (WGS) entry which is preliminary data.</text>
</comment>
<dbReference type="OrthoDB" id="1101576at2759"/>
<dbReference type="Proteomes" id="UP000299102">
    <property type="component" value="Unassembled WGS sequence"/>
</dbReference>
<reference evidence="1 2" key="1">
    <citation type="journal article" date="2019" name="Commun. Biol.">
        <title>The bagworm genome reveals a unique fibroin gene that provides high tensile strength.</title>
        <authorList>
            <person name="Kono N."/>
            <person name="Nakamura H."/>
            <person name="Ohtoshi R."/>
            <person name="Tomita M."/>
            <person name="Numata K."/>
            <person name="Arakawa K."/>
        </authorList>
    </citation>
    <scope>NUCLEOTIDE SEQUENCE [LARGE SCALE GENOMIC DNA]</scope>
</reference>
<accession>A0A4C1UV57</accession>
<evidence type="ECO:0000313" key="1">
    <source>
        <dbReference type="EMBL" id="GBP30179.1"/>
    </source>
</evidence>
<proteinExistence type="predicted"/>
<organism evidence="1 2">
    <name type="scientific">Eumeta variegata</name>
    <name type="common">Bagworm moth</name>
    <name type="synonym">Eumeta japonica</name>
    <dbReference type="NCBI Taxonomy" id="151549"/>
    <lineage>
        <taxon>Eukaryota</taxon>
        <taxon>Metazoa</taxon>
        <taxon>Ecdysozoa</taxon>
        <taxon>Arthropoda</taxon>
        <taxon>Hexapoda</taxon>
        <taxon>Insecta</taxon>
        <taxon>Pterygota</taxon>
        <taxon>Neoptera</taxon>
        <taxon>Endopterygota</taxon>
        <taxon>Lepidoptera</taxon>
        <taxon>Glossata</taxon>
        <taxon>Ditrysia</taxon>
        <taxon>Tineoidea</taxon>
        <taxon>Psychidae</taxon>
        <taxon>Oiketicinae</taxon>
        <taxon>Eumeta</taxon>
    </lineage>
</organism>
<dbReference type="EMBL" id="BGZK01000230">
    <property type="protein sequence ID" value="GBP30179.1"/>
    <property type="molecule type" value="Genomic_DNA"/>
</dbReference>
<gene>
    <name evidence="1" type="ORF">EVAR_94487_1</name>
</gene>
<name>A0A4C1UV57_EUMVA</name>